<reference evidence="3 4" key="1">
    <citation type="submission" date="2020-08" db="EMBL/GenBank/DDBJ databases">
        <title>Novel species isolated from subtropical streams in China.</title>
        <authorList>
            <person name="Lu H."/>
        </authorList>
    </citation>
    <scope>NUCLEOTIDE SEQUENCE [LARGE SCALE GENOMIC DNA]</scope>
    <source>
        <strain evidence="3 4">KACC 16656</strain>
    </source>
</reference>
<dbReference type="PANTHER" id="PTHR43081">
    <property type="entry name" value="ADENYLATE CYCLASE, TERMINAL-DIFFERENTIATION SPECIFIC-RELATED"/>
    <property type="match status" value="1"/>
</dbReference>
<dbReference type="CDD" id="cd07302">
    <property type="entry name" value="CHD"/>
    <property type="match status" value="1"/>
</dbReference>
<proteinExistence type="predicted"/>
<dbReference type="InterPro" id="IPR001054">
    <property type="entry name" value="A/G_cyclase"/>
</dbReference>
<comment type="caution">
    <text evidence="3">The sequence shown here is derived from an EMBL/GenBank/DDBJ whole genome shotgun (WGS) entry which is preliminary data.</text>
</comment>
<dbReference type="SMART" id="SM01080">
    <property type="entry name" value="CHASE2"/>
    <property type="match status" value="1"/>
</dbReference>
<evidence type="ECO:0000259" key="2">
    <source>
        <dbReference type="PROSITE" id="PS50125"/>
    </source>
</evidence>
<organism evidence="3 4">
    <name type="scientific">Undibacterium seohonense</name>
    <dbReference type="NCBI Taxonomy" id="1344950"/>
    <lineage>
        <taxon>Bacteria</taxon>
        <taxon>Pseudomonadati</taxon>
        <taxon>Pseudomonadota</taxon>
        <taxon>Betaproteobacteria</taxon>
        <taxon>Burkholderiales</taxon>
        <taxon>Oxalobacteraceae</taxon>
        <taxon>Undibacterium</taxon>
    </lineage>
</organism>
<dbReference type="InterPro" id="IPR029787">
    <property type="entry name" value="Nucleotide_cyclase"/>
</dbReference>
<accession>A0ABR6X4E2</accession>
<feature type="transmembrane region" description="Helical" evidence="1">
    <location>
        <begin position="318"/>
        <end position="336"/>
    </location>
</feature>
<keyword evidence="1" id="KW-0812">Transmembrane</keyword>
<dbReference type="SUPFAM" id="SSF55073">
    <property type="entry name" value="Nucleotide cyclase"/>
    <property type="match status" value="1"/>
</dbReference>
<dbReference type="Pfam" id="PF05226">
    <property type="entry name" value="CHASE2"/>
    <property type="match status" value="1"/>
</dbReference>
<protein>
    <submittedName>
        <fullName evidence="3">Adenylate/guanylate cyclase domain-containing protein</fullName>
    </submittedName>
</protein>
<dbReference type="EMBL" id="JACOFW010000009">
    <property type="protein sequence ID" value="MBC3807741.1"/>
    <property type="molecule type" value="Genomic_DNA"/>
</dbReference>
<feature type="transmembrane region" description="Helical" evidence="1">
    <location>
        <begin position="341"/>
        <end position="361"/>
    </location>
</feature>
<dbReference type="Gene3D" id="3.30.70.1230">
    <property type="entry name" value="Nucleotide cyclase"/>
    <property type="match status" value="1"/>
</dbReference>
<keyword evidence="1" id="KW-1133">Transmembrane helix</keyword>
<dbReference type="Proteomes" id="UP000648257">
    <property type="component" value="Unassembled WGS sequence"/>
</dbReference>
<evidence type="ECO:0000313" key="3">
    <source>
        <dbReference type="EMBL" id="MBC3807741.1"/>
    </source>
</evidence>
<keyword evidence="4" id="KW-1185">Reference proteome</keyword>
<sequence>MKNPGRFIHLCSLLFLLIASIEITSLQSLQSFDYLLSDFLVRQQAKTLQADPDIVIVNIDDSSLARMSDDVGNWPWPRSVHAELIEGIAKQKPLAMVFDITFEQKDVYRPESDARFNASLRELKQQGHKIFFPMIRRPPEDDIHGDLMSDISTSLGLQATPQAQAGARVAFQPPQAIDADLWQLGTINFSEDKDKVGRRYDLYTDVYGWLVPSLPTKVASALGYRVPQEKDLLLSWRGGEIPFQRISYVDLYQDFEREKSQRKPNELQGKIVVIGTAASALHDRRVTPIDSLYSGLDILATAIDNLKNQHRMQLLPSWINWMACVSIMLIVSVSFLRRVNALYPGIVLLAITTGSLFLSYAALSSFYLVHIVTPLLLAWLYYFSLALHEYWIELTKRQRTEKQFSRFVNPHVVKELGNNEDWGQQGQSREITVLFSDIRGFTTLCENRTPQEIVDLLNRYFTLQVAVIFKHNGAVDKFIGDCIMAFWGAPLDNPDHALDAVRAAMEMAEVLQDFKRELGDLEADFDVGIGIHSGPAVVGFIGSEKRKEFTVIGDTVNLASRIEGLTKGVSRILVSRETMLLCGDKLDFQALGSYKVKGREQEVELFAPVSSHQGEHP</sequence>
<dbReference type="Pfam" id="PF00211">
    <property type="entry name" value="Guanylate_cyc"/>
    <property type="match status" value="1"/>
</dbReference>
<evidence type="ECO:0000256" key="1">
    <source>
        <dbReference type="SAM" id="Phobius"/>
    </source>
</evidence>
<dbReference type="InterPro" id="IPR007890">
    <property type="entry name" value="CHASE2"/>
</dbReference>
<keyword evidence="1" id="KW-0472">Membrane</keyword>
<name>A0ABR6X4E2_9BURK</name>
<gene>
    <name evidence="3" type="ORF">H8K52_10330</name>
</gene>
<dbReference type="RefSeq" id="WP_186922820.1">
    <property type="nucleotide sequence ID" value="NZ_JACOFW010000009.1"/>
</dbReference>
<dbReference type="InterPro" id="IPR050697">
    <property type="entry name" value="Adenylyl/Guanylyl_Cyclase_3/4"/>
</dbReference>
<feature type="transmembrane region" description="Helical" evidence="1">
    <location>
        <begin position="367"/>
        <end position="392"/>
    </location>
</feature>
<evidence type="ECO:0000313" key="4">
    <source>
        <dbReference type="Proteomes" id="UP000648257"/>
    </source>
</evidence>
<dbReference type="PANTHER" id="PTHR43081:SF1">
    <property type="entry name" value="ADENYLATE CYCLASE, TERMINAL-DIFFERENTIATION SPECIFIC"/>
    <property type="match status" value="1"/>
</dbReference>
<dbReference type="PROSITE" id="PS50125">
    <property type="entry name" value="GUANYLATE_CYCLASE_2"/>
    <property type="match status" value="1"/>
</dbReference>
<dbReference type="SMART" id="SM00044">
    <property type="entry name" value="CYCc"/>
    <property type="match status" value="1"/>
</dbReference>
<feature type="domain" description="Guanylate cyclase" evidence="2">
    <location>
        <begin position="432"/>
        <end position="563"/>
    </location>
</feature>